<feature type="transmembrane region" description="Helical" evidence="2">
    <location>
        <begin position="85"/>
        <end position="103"/>
    </location>
</feature>
<proteinExistence type="predicted"/>
<sequence length="172" mass="18644">MHPTADLKALRRTNRVLTAGTWVLIAGVVTYSLMTAAAFVADYSRWPVGGIVLALMVDAAFIMSLQADSALARHGITELGRWPVAFRWLTGTACVFLNTWHYVQQRDPIGVAVHLIAPVLLLLLSEVAPVYRRAMADLLTAPHTPAPAAPVPGPGETERARVTLDREPTDPT</sequence>
<protein>
    <submittedName>
        <fullName evidence="3">Peptidase C14</fullName>
    </submittedName>
</protein>
<evidence type="ECO:0000256" key="1">
    <source>
        <dbReference type="SAM" id="MobiDB-lite"/>
    </source>
</evidence>
<feature type="transmembrane region" description="Helical" evidence="2">
    <location>
        <begin position="21"/>
        <end position="40"/>
    </location>
</feature>
<evidence type="ECO:0000313" key="3">
    <source>
        <dbReference type="EMBL" id="MBB0230004.1"/>
    </source>
</evidence>
<feature type="compositionally biased region" description="Basic and acidic residues" evidence="1">
    <location>
        <begin position="156"/>
        <end position="172"/>
    </location>
</feature>
<keyword evidence="4" id="KW-1185">Reference proteome</keyword>
<dbReference type="AlphaFoldDB" id="A0A7W3XWL2"/>
<feature type="transmembrane region" description="Helical" evidence="2">
    <location>
        <begin position="109"/>
        <end position="131"/>
    </location>
</feature>
<gene>
    <name evidence="3" type="ORF">FOE67_10855</name>
</gene>
<dbReference type="Proteomes" id="UP000530234">
    <property type="component" value="Unassembled WGS sequence"/>
</dbReference>
<name>A0A7W3XWL2_9ACTN</name>
<dbReference type="EMBL" id="VKHS01000203">
    <property type="protein sequence ID" value="MBB0230004.1"/>
    <property type="molecule type" value="Genomic_DNA"/>
</dbReference>
<keyword evidence="2" id="KW-0472">Membrane</keyword>
<reference evidence="4" key="1">
    <citation type="submission" date="2019-10" db="EMBL/GenBank/DDBJ databases">
        <title>Streptomyces sp. nov., a novel actinobacterium isolated from alkaline environment.</title>
        <authorList>
            <person name="Golinska P."/>
        </authorList>
    </citation>
    <scope>NUCLEOTIDE SEQUENCE [LARGE SCALE GENOMIC DNA]</scope>
    <source>
        <strain evidence="4">DSM 42108</strain>
    </source>
</reference>
<keyword evidence="2" id="KW-0812">Transmembrane</keyword>
<feature type="non-terminal residue" evidence="3">
    <location>
        <position position="172"/>
    </location>
</feature>
<organism evidence="3 4">
    <name type="scientific">Streptomyces calidiresistens</name>
    <dbReference type="NCBI Taxonomy" id="1485586"/>
    <lineage>
        <taxon>Bacteria</taxon>
        <taxon>Bacillati</taxon>
        <taxon>Actinomycetota</taxon>
        <taxon>Actinomycetes</taxon>
        <taxon>Kitasatosporales</taxon>
        <taxon>Streptomycetaceae</taxon>
        <taxon>Streptomyces</taxon>
    </lineage>
</organism>
<evidence type="ECO:0000313" key="4">
    <source>
        <dbReference type="Proteomes" id="UP000530234"/>
    </source>
</evidence>
<evidence type="ECO:0000256" key="2">
    <source>
        <dbReference type="SAM" id="Phobius"/>
    </source>
</evidence>
<feature type="compositionally biased region" description="Pro residues" evidence="1">
    <location>
        <begin position="144"/>
        <end position="153"/>
    </location>
</feature>
<accession>A0A7W3XWL2</accession>
<feature type="transmembrane region" description="Helical" evidence="2">
    <location>
        <begin position="46"/>
        <end position="65"/>
    </location>
</feature>
<feature type="region of interest" description="Disordered" evidence="1">
    <location>
        <begin position="144"/>
        <end position="172"/>
    </location>
</feature>
<comment type="caution">
    <text evidence="3">The sequence shown here is derived from an EMBL/GenBank/DDBJ whole genome shotgun (WGS) entry which is preliminary data.</text>
</comment>
<keyword evidence="2" id="KW-1133">Transmembrane helix</keyword>